<accession>A0A8J2ZPN0</accession>
<feature type="chain" id="PRO_5039325833" description="Efflux RND transporter periplasmic adaptor subunit" evidence="2">
    <location>
        <begin position="19"/>
        <end position="287"/>
    </location>
</feature>
<dbReference type="InterPro" id="IPR006143">
    <property type="entry name" value="RND_pump_MFP"/>
</dbReference>
<dbReference type="PANTHER" id="PTHR30469:SF33">
    <property type="entry name" value="SLR1207 PROTEIN"/>
    <property type="match status" value="1"/>
</dbReference>
<dbReference type="InterPro" id="IPR058637">
    <property type="entry name" value="YknX-like_C"/>
</dbReference>
<sequence>MKKLLLLTSFILLISLLAACTNGETAEEEETEEEKVIAVETAEVKEGNLTLEKKIYGRTEPHRSAPVMLTAPGEIDSLEVTNGDKVEENDLIAVIKTQMGNQNIRAKEDGVILGLKAKEGDLASSEEPLAIIADLDAIRIQAGVTANMLDILAVDDKVTAKVNGKKFEATVTSVDRLPDDTGLYPVAFAIDEEDTDIAPGIVAELIIPEEKVKSALIVPTASLVEEKEETFVYVVQNDHVKKVPVKPIEVQSKNSAIEGKVKAGDKIVVSGQLGLADGQQVEVLKGE</sequence>
<dbReference type="RefSeq" id="WP_188390929.1">
    <property type="nucleotide sequence ID" value="NZ_BMEV01000008.1"/>
</dbReference>
<dbReference type="EMBL" id="BMEV01000008">
    <property type="protein sequence ID" value="GGH70923.1"/>
    <property type="molecule type" value="Genomic_DNA"/>
</dbReference>
<dbReference type="AlphaFoldDB" id="A0A8J2ZPN0"/>
<evidence type="ECO:0000259" key="4">
    <source>
        <dbReference type="Pfam" id="PF25989"/>
    </source>
</evidence>
<feature type="domain" description="Lipoyl-binding" evidence="3">
    <location>
        <begin position="75"/>
        <end position="132"/>
    </location>
</feature>
<dbReference type="SUPFAM" id="SSF51230">
    <property type="entry name" value="Single hybrid motif"/>
    <property type="match status" value="1"/>
</dbReference>
<dbReference type="Pfam" id="PF25989">
    <property type="entry name" value="YknX_C"/>
    <property type="match status" value="1"/>
</dbReference>
<dbReference type="PROSITE" id="PS51257">
    <property type="entry name" value="PROKAR_LIPOPROTEIN"/>
    <property type="match status" value="1"/>
</dbReference>
<proteinExistence type="inferred from homology"/>
<dbReference type="InterPro" id="IPR000089">
    <property type="entry name" value="Biotin_lipoyl"/>
</dbReference>
<comment type="similarity">
    <text evidence="1">Belongs to the membrane fusion protein (MFP) (TC 8.A.1) family.</text>
</comment>
<dbReference type="GO" id="GO:1990281">
    <property type="term" value="C:efflux pump complex"/>
    <property type="evidence" value="ECO:0007669"/>
    <property type="project" value="TreeGrafter"/>
</dbReference>
<keyword evidence="2" id="KW-0732">Signal</keyword>
<reference evidence="5" key="2">
    <citation type="submission" date="2020-09" db="EMBL/GenBank/DDBJ databases">
        <authorList>
            <person name="Sun Q."/>
            <person name="Zhou Y."/>
        </authorList>
    </citation>
    <scope>NUCLEOTIDE SEQUENCE</scope>
    <source>
        <strain evidence="5">CGMCC 1.12360</strain>
    </source>
</reference>
<feature type="domain" description="YknX-like C-terminal permuted SH3-like" evidence="4">
    <location>
        <begin position="216"/>
        <end position="283"/>
    </location>
</feature>
<evidence type="ECO:0000259" key="3">
    <source>
        <dbReference type="Pfam" id="PF00364"/>
    </source>
</evidence>
<dbReference type="Gene3D" id="2.40.50.100">
    <property type="match status" value="1"/>
</dbReference>
<keyword evidence="6" id="KW-1185">Reference proteome</keyword>
<dbReference type="InterPro" id="IPR011053">
    <property type="entry name" value="Single_hybrid_motif"/>
</dbReference>
<evidence type="ECO:0000256" key="2">
    <source>
        <dbReference type="SAM" id="SignalP"/>
    </source>
</evidence>
<dbReference type="NCBIfam" id="TIGR01730">
    <property type="entry name" value="RND_mfp"/>
    <property type="match status" value="1"/>
</dbReference>
<evidence type="ECO:0000313" key="6">
    <source>
        <dbReference type="Proteomes" id="UP000602050"/>
    </source>
</evidence>
<evidence type="ECO:0008006" key="7">
    <source>
        <dbReference type="Google" id="ProtNLM"/>
    </source>
</evidence>
<dbReference type="Gene3D" id="2.40.420.20">
    <property type="match status" value="1"/>
</dbReference>
<evidence type="ECO:0000313" key="5">
    <source>
        <dbReference type="EMBL" id="GGH70923.1"/>
    </source>
</evidence>
<dbReference type="Pfam" id="PF00364">
    <property type="entry name" value="Biotin_lipoyl"/>
    <property type="match status" value="1"/>
</dbReference>
<name>A0A8J2ZPN0_9BACI</name>
<organism evidence="5 6">
    <name type="scientific">Compostibacillus humi</name>
    <dbReference type="NCBI Taxonomy" id="1245525"/>
    <lineage>
        <taxon>Bacteria</taxon>
        <taxon>Bacillati</taxon>
        <taxon>Bacillota</taxon>
        <taxon>Bacilli</taxon>
        <taxon>Bacillales</taxon>
        <taxon>Bacillaceae</taxon>
        <taxon>Compostibacillus</taxon>
    </lineage>
</organism>
<feature type="signal peptide" evidence="2">
    <location>
        <begin position="1"/>
        <end position="18"/>
    </location>
</feature>
<protein>
    <recommendedName>
        <fullName evidence="7">Efflux RND transporter periplasmic adaptor subunit</fullName>
    </recommendedName>
</protein>
<comment type="caution">
    <text evidence="5">The sequence shown here is derived from an EMBL/GenBank/DDBJ whole genome shotgun (WGS) entry which is preliminary data.</text>
</comment>
<gene>
    <name evidence="5" type="ORF">GCM10010978_06340</name>
</gene>
<evidence type="ECO:0000256" key="1">
    <source>
        <dbReference type="ARBA" id="ARBA00009477"/>
    </source>
</evidence>
<dbReference type="Proteomes" id="UP000602050">
    <property type="component" value="Unassembled WGS sequence"/>
</dbReference>
<reference evidence="5" key="1">
    <citation type="journal article" date="2014" name="Int. J. Syst. Evol. Microbiol.">
        <title>Complete genome sequence of Corynebacterium casei LMG S-19264T (=DSM 44701T), isolated from a smear-ripened cheese.</title>
        <authorList>
            <consortium name="US DOE Joint Genome Institute (JGI-PGF)"/>
            <person name="Walter F."/>
            <person name="Albersmeier A."/>
            <person name="Kalinowski J."/>
            <person name="Ruckert C."/>
        </authorList>
    </citation>
    <scope>NUCLEOTIDE SEQUENCE</scope>
    <source>
        <strain evidence="5">CGMCC 1.12360</strain>
    </source>
</reference>
<dbReference type="PANTHER" id="PTHR30469">
    <property type="entry name" value="MULTIDRUG RESISTANCE PROTEIN MDTA"/>
    <property type="match status" value="1"/>
</dbReference>
<dbReference type="GO" id="GO:0015562">
    <property type="term" value="F:efflux transmembrane transporter activity"/>
    <property type="evidence" value="ECO:0007669"/>
    <property type="project" value="TreeGrafter"/>
</dbReference>